<organism evidence="2 3">
    <name type="scientific">Nonomuraea insulae</name>
    <dbReference type="NCBI Taxonomy" id="1616787"/>
    <lineage>
        <taxon>Bacteria</taxon>
        <taxon>Bacillati</taxon>
        <taxon>Actinomycetota</taxon>
        <taxon>Actinomycetes</taxon>
        <taxon>Streptosporangiales</taxon>
        <taxon>Streptosporangiaceae</taxon>
        <taxon>Nonomuraea</taxon>
    </lineage>
</organism>
<keyword evidence="1" id="KW-1133">Transmembrane helix</keyword>
<feature type="transmembrane region" description="Helical" evidence="1">
    <location>
        <begin position="39"/>
        <end position="61"/>
    </location>
</feature>
<name>A0ABW1CQZ7_9ACTN</name>
<keyword evidence="1" id="KW-0472">Membrane</keyword>
<keyword evidence="1" id="KW-0812">Transmembrane</keyword>
<dbReference type="Proteomes" id="UP001596058">
    <property type="component" value="Unassembled WGS sequence"/>
</dbReference>
<comment type="caution">
    <text evidence="2">The sequence shown here is derived from an EMBL/GenBank/DDBJ whole genome shotgun (WGS) entry which is preliminary data.</text>
</comment>
<proteinExistence type="predicted"/>
<dbReference type="EMBL" id="JBHSPA010000027">
    <property type="protein sequence ID" value="MFC5826923.1"/>
    <property type="molecule type" value="Genomic_DNA"/>
</dbReference>
<gene>
    <name evidence="2" type="ORF">ACFPZ3_23880</name>
</gene>
<evidence type="ECO:0000313" key="3">
    <source>
        <dbReference type="Proteomes" id="UP001596058"/>
    </source>
</evidence>
<keyword evidence="3" id="KW-1185">Reference proteome</keyword>
<evidence type="ECO:0000313" key="2">
    <source>
        <dbReference type="EMBL" id="MFC5826923.1"/>
    </source>
</evidence>
<accession>A0ABW1CQZ7</accession>
<protein>
    <submittedName>
        <fullName evidence="2">Uncharacterized protein</fullName>
    </submittedName>
</protein>
<reference evidence="3" key="1">
    <citation type="journal article" date="2019" name="Int. J. Syst. Evol. Microbiol.">
        <title>The Global Catalogue of Microorganisms (GCM) 10K type strain sequencing project: providing services to taxonomists for standard genome sequencing and annotation.</title>
        <authorList>
            <consortium name="The Broad Institute Genomics Platform"/>
            <consortium name="The Broad Institute Genome Sequencing Center for Infectious Disease"/>
            <person name="Wu L."/>
            <person name="Ma J."/>
        </authorList>
    </citation>
    <scope>NUCLEOTIDE SEQUENCE [LARGE SCALE GENOMIC DNA]</scope>
    <source>
        <strain evidence="3">CCUG 53903</strain>
    </source>
</reference>
<dbReference type="RefSeq" id="WP_379516429.1">
    <property type="nucleotide sequence ID" value="NZ_JBHSPA010000027.1"/>
</dbReference>
<evidence type="ECO:0000256" key="1">
    <source>
        <dbReference type="SAM" id="Phobius"/>
    </source>
</evidence>
<sequence length="70" mass="8024">MHERLLWRLAGSHSHALMRALPRALDSLSLVRAVTWSLALTWSLSLTWALAWPLALVRALARGARRLLWR</sequence>